<accession>A0ACC1NKX6</accession>
<comment type="caution">
    <text evidence="1">The sequence shown here is derived from an EMBL/GenBank/DDBJ whole genome shotgun (WGS) entry which is preliminary data.</text>
</comment>
<reference evidence="1" key="1">
    <citation type="submission" date="2022-08" db="EMBL/GenBank/DDBJ databases">
        <title>Genome Sequence of Lecanicillium fungicola.</title>
        <authorList>
            <person name="Buettner E."/>
        </authorList>
    </citation>
    <scope>NUCLEOTIDE SEQUENCE</scope>
    <source>
        <strain evidence="1">Babe33</strain>
    </source>
</reference>
<gene>
    <name evidence="1" type="ORF">NQ176_g3081</name>
</gene>
<protein>
    <submittedName>
        <fullName evidence="1">Uncharacterized protein</fullName>
    </submittedName>
</protein>
<evidence type="ECO:0000313" key="2">
    <source>
        <dbReference type="Proteomes" id="UP001143910"/>
    </source>
</evidence>
<keyword evidence="2" id="KW-1185">Reference proteome</keyword>
<evidence type="ECO:0000313" key="1">
    <source>
        <dbReference type="EMBL" id="KAJ2979723.1"/>
    </source>
</evidence>
<dbReference type="Proteomes" id="UP001143910">
    <property type="component" value="Unassembled WGS sequence"/>
</dbReference>
<dbReference type="EMBL" id="JANJQO010000257">
    <property type="protein sequence ID" value="KAJ2979723.1"/>
    <property type="molecule type" value="Genomic_DNA"/>
</dbReference>
<proteinExistence type="predicted"/>
<sequence length="337" mass="35371">MALYQVISTLLSVVAVANAASLPRASDLGASSDASTTLARTVYQFANGSWVENIAARANGNLLVTRSDTPELYEIDPRKQHSARLIHHFDGYQNLLGISETSKDVFAVVAGNVSLTTGGTPASFAIWKVSLEDYGNAQVAKVTSIPDAIFLNGMTALQPGTNAVLVSDCSQGVVYRVNVVTGKYSVVLRDATFQPPPNAPLPIGVNGIRLHGQSLYYANTFKQLFGHIPIDTRTGAATGAAVAKGTAFPVDDFAIDTYGNAFVAAGTINEVFKILPNGDTELVAGNTNSELVEGATSAVFGRTWADKRVLYVTTSGGQASILNGLSTEGGKVVAFHV</sequence>
<name>A0ACC1NKX6_9HYPO</name>
<organism evidence="1 2">
    <name type="scientific">Zarea fungicola</name>
    <dbReference type="NCBI Taxonomy" id="93591"/>
    <lineage>
        <taxon>Eukaryota</taxon>
        <taxon>Fungi</taxon>
        <taxon>Dikarya</taxon>
        <taxon>Ascomycota</taxon>
        <taxon>Pezizomycotina</taxon>
        <taxon>Sordariomycetes</taxon>
        <taxon>Hypocreomycetidae</taxon>
        <taxon>Hypocreales</taxon>
        <taxon>Cordycipitaceae</taxon>
        <taxon>Zarea</taxon>
    </lineage>
</organism>